<dbReference type="GeneID" id="20340925"/>
<reference evidence="3" key="1">
    <citation type="submission" date="2010-07" db="EMBL/GenBank/DDBJ databases">
        <title>The genome sequence of Gaeumannomyces graminis var. tritici strain R3-111a-1.</title>
        <authorList>
            <consortium name="The Broad Institute Genome Sequencing Platform"/>
            <person name="Ma L.-J."/>
            <person name="Dead R."/>
            <person name="Young S."/>
            <person name="Zeng Q."/>
            <person name="Koehrsen M."/>
            <person name="Alvarado L."/>
            <person name="Berlin A."/>
            <person name="Chapman S.B."/>
            <person name="Chen Z."/>
            <person name="Freedman E."/>
            <person name="Gellesch M."/>
            <person name="Goldberg J."/>
            <person name="Griggs A."/>
            <person name="Gujja S."/>
            <person name="Heilman E.R."/>
            <person name="Heiman D."/>
            <person name="Hepburn T."/>
            <person name="Howarth C."/>
            <person name="Jen D."/>
            <person name="Larson L."/>
            <person name="Mehta T."/>
            <person name="Neiman D."/>
            <person name="Pearson M."/>
            <person name="Roberts A."/>
            <person name="Saif S."/>
            <person name="Shea T."/>
            <person name="Shenoy N."/>
            <person name="Sisk P."/>
            <person name="Stolte C."/>
            <person name="Sykes S."/>
            <person name="Walk T."/>
            <person name="White J."/>
            <person name="Yandava C."/>
            <person name="Haas B."/>
            <person name="Nusbaum C."/>
            <person name="Birren B."/>
        </authorList>
    </citation>
    <scope>NUCLEOTIDE SEQUENCE [LARGE SCALE GENOMIC DNA]</scope>
    <source>
        <strain evidence="3">R3-111a-1</strain>
    </source>
</reference>
<evidence type="ECO:0000313" key="1">
    <source>
        <dbReference type="EMBL" id="EJT80468.1"/>
    </source>
</evidence>
<gene>
    <name evidence="2" type="primary">20340925</name>
    <name evidence="1" type="ORF">GGTG_00467</name>
</gene>
<reference evidence="1" key="3">
    <citation type="submission" date="2010-09" db="EMBL/GenBank/DDBJ databases">
        <title>Annotation of Gaeumannomyces graminis var. tritici R3-111a-1.</title>
        <authorList>
            <consortium name="The Broad Institute Genome Sequencing Platform"/>
            <person name="Ma L.-J."/>
            <person name="Dead R."/>
            <person name="Young S.K."/>
            <person name="Zeng Q."/>
            <person name="Gargeya S."/>
            <person name="Fitzgerald M."/>
            <person name="Haas B."/>
            <person name="Abouelleil A."/>
            <person name="Alvarado L."/>
            <person name="Arachchi H.M."/>
            <person name="Berlin A."/>
            <person name="Brown A."/>
            <person name="Chapman S.B."/>
            <person name="Chen Z."/>
            <person name="Dunbar C."/>
            <person name="Freedman E."/>
            <person name="Gearin G."/>
            <person name="Gellesch M."/>
            <person name="Goldberg J."/>
            <person name="Griggs A."/>
            <person name="Gujja S."/>
            <person name="Heiman D."/>
            <person name="Howarth C."/>
            <person name="Larson L."/>
            <person name="Lui A."/>
            <person name="MacDonald P.J.P."/>
            <person name="Mehta T."/>
            <person name="Montmayeur A."/>
            <person name="Murphy C."/>
            <person name="Neiman D."/>
            <person name="Pearson M."/>
            <person name="Priest M."/>
            <person name="Roberts A."/>
            <person name="Saif S."/>
            <person name="Shea T."/>
            <person name="Shenoy N."/>
            <person name="Sisk P."/>
            <person name="Stolte C."/>
            <person name="Sykes S."/>
            <person name="Yandava C."/>
            <person name="Wortman J."/>
            <person name="Nusbaum C."/>
            <person name="Birren B."/>
        </authorList>
    </citation>
    <scope>NUCLEOTIDE SEQUENCE</scope>
    <source>
        <strain evidence="1">R3-111a-1</strain>
    </source>
</reference>
<keyword evidence="3" id="KW-1185">Reference proteome</keyword>
<accession>J3NGS8</accession>
<dbReference type="HOGENOM" id="CLU_1049888_0_0_1"/>
<evidence type="ECO:0000313" key="2">
    <source>
        <dbReference type="EnsemblFungi" id="EJT80468"/>
    </source>
</evidence>
<protein>
    <submittedName>
        <fullName evidence="1 2">Uncharacterized protein</fullName>
    </submittedName>
</protein>
<evidence type="ECO:0000313" key="3">
    <source>
        <dbReference type="Proteomes" id="UP000006039"/>
    </source>
</evidence>
<dbReference type="EMBL" id="GL385395">
    <property type="protein sequence ID" value="EJT80468.1"/>
    <property type="molecule type" value="Genomic_DNA"/>
</dbReference>
<dbReference type="Proteomes" id="UP000006039">
    <property type="component" value="Unassembled WGS sequence"/>
</dbReference>
<reference evidence="2" key="4">
    <citation type="journal article" date="2015" name="G3 (Bethesda)">
        <title>Genome sequences of three phytopathogenic species of the Magnaporthaceae family of fungi.</title>
        <authorList>
            <person name="Okagaki L.H."/>
            <person name="Nunes C.C."/>
            <person name="Sailsbery J."/>
            <person name="Clay B."/>
            <person name="Brown D."/>
            <person name="John T."/>
            <person name="Oh Y."/>
            <person name="Young N."/>
            <person name="Fitzgerald M."/>
            <person name="Haas B.J."/>
            <person name="Zeng Q."/>
            <person name="Young S."/>
            <person name="Adiconis X."/>
            <person name="Fan L."/>
            <person name="Levin J.Z."/>
            <person name="Mitchell T.K."/>
            <person name="Okubara P.A."/>
            <person name="Farman M.L."/>
            <person name="Kohn L.M."/>
            <person name="Birren B."/>
            <person name="Ma L.-J."/>
            <person name="Dean R.A."/>
        </authorList>
    </citation>
    <scope>NUCLEOTIDE SEQUENCE</scope>
    <source>
        <strain evidence="2">R3-111a-1</strain>
    </source>
</reference>
<reference evidence="1" key="2">
    <citation type="submission" date="2010-07" db="EMBL/GenBank/DDBJ databases">
        <authorList>
            <consortium name="The Broad Institute Genome Sequencing Platform"/>
            <consortium name="Broad Institute Genome Sequencing Center for Infectious Disease"/>
            <person name="Ma L.-J."/>
            <person name="Dead R."/>
            <person name="Young S."/>
            <person name="Zeng Q."/>
            <person name="Koehrsen M."/>
            <person name="Alvarado L."/>
            <person name="Berlin A."/>
            <person name="Chapman S.B."/>
            <person name="Chen Z."/>
            <person name="Freedman E."/>
            <person name="Gellesch M."/>
            <person name="Goldberg J."/>
            <person name="Griggs A."/>
            <person name="Gujja S."/>
            <person name="Heilman E.R."/>
            <person name="Heiman D."/>
            <person name="Hepburn T."/>
            <person name="Howarth C."/>
            <person name="Jen D."/>
            <person name="Larson L."/>
            <person name="Mehta T."/>
            <person name="Neiman D."/>
            <person name="Pearson M."/>
            <person name="Roberts A."/>
            <person name="Saif S."/>
            <person name="Shea T."/>
            <person name="Shenoy N."/>
            <person name="Sisk P."/>
            <person name="Stolte C."/>
            <person name="Sykes S."/>
            <person name="Walk T."/>
            <person name="White J."/>
            <person name="Yandava C."/>
            <person name="Haas B."/>
            <person name="Nusbaum C."/>
            <person name="Birren B."/>
        </authorList>
    </citation>
    <scope>NUCLEOTIDE SEQUENCE</scope>
    <source>
        <strain evidence="1">R3-111a-1</strain>
    </source>
</reference>
<sequence length="265" mass="27793">MRGGGSPMRLCITMSLIDPVPWSRPASGATMPCLHPTTANGAGKGLPHSVPSPASFWEPAPGGSYGAVATPGQPRDAPGSRCRLVHVPRPAADKCGMRPRGLVLEFNERGASGLALFVCRLSQPKGVSTLSVLETSHLGRPWRVCGKLSHCFGNQTVRRQKHTNGAGLASNTLSAVSCALIPPGCDRDVYENGQAPASCNLGVLGQCERHVTCVCVCVCVPATDGLSMDQVAGETTTKPVCGVLGQSIRHRQLPLIILFRKLTVA</sequence>
<dbReference type="RefSeq" id="XP_009216477.1">
    <property type="nucleotide sequence ID" value="XM_009218213.1"/>
</dbReference>
<dbReference type="AlphaFoldDB" id="J3NGS8"/>
<reference evidence="2" key="5">
    <citation type="submission" date="2018-04" db="UniProtKB">
        <authorList>
            <consortium name="EnsemblFungi"/>
        </authorList>
    </citation>
    <scope>IDENTIFICATION</scope>
    <source>
        <strain evidence="2">R3-111a-1</strain>
    </source>
</reference>
<dbReference type="VEuPathDB" id="FungiDB:GGTG_00467"/>
<name>J3NGS8_GAET3</name>
<dbReference type="EnsemblFungi" id="EJT80468">
    <property type="protein sequence ID" value="EJT80468"/>
    <property type="gene ID" value="GGTG_00467"/>
</dbReference>
<proteinExistence type="predicted"/>
<organism evidence="1">
    <name type="scientific">Gaeumannomyces tritici (strain R3-111a-1)</name>
    <name type="common">Wheat and barley take-all root rot fungus</name>
    <name type="synonym">Gaeumannomyces graminis var. tritici</name>
    <dbReference type="NCBI Taxonomy" id="644352"/>
    <lineage>
        <taxon>Eukaryota</taxon>
        <taxon>Fungi</taxon>
        <taxon>Dikarya</taxon>
        <taxon>Ascomycota</taxon>
        <taxon>Pezizomycotina</taxon>
        <taxon>Sordariomycetes</taxon>
        <taxon>Sordariomycetidae</taxon>
        <taxon>Magnaporthales</taxon>
        <taxon>Magnaporthaceae</taxon>
        <taxon>Gaeumannomyces</taxon>
    </lineage>
</organism>